<dbReference type="InterPro" id="IPR000297">
    <property type="entry name" value="PPIase_PpiC"/>
</dbReference>
<evidence type="ECO:0000313" key="1">
    <source>
        <dbReference type="EMBL" id="SNS06840.1"/>
    </source>
</evidence>
<dbReference type="PANTHER" id="PTHR47245:SF2">
    <property type="entry name" value="PEPTIDYL-PROLYL CIS-TRANS ISOMERASE HP_0175-RELATED"/>
    <property type="match status" value="1"/>
</dbReference>
<accession>A0A2K9HHB4</accession>
<dbReference type="GO" id="GO:0003755">
    <property type="term" value="F:peptidyl-prolyl cis-trans isomerase activity"/>
    <property type="evidence" value="ECO:0007669"/>
    <property type="project" value="InterPro"/>
</dbReference>
<dbReference type="InterPro" id="IPR046357">
    <property type="entry name" value="PPIase_dom_sf"/>
</dbReference>
<reference evidence="1 2" key="1">
    <citation type="submission" date="2017-06" db="EMBL/GenBank/DDBJ databases">
        <authorList>
            <person name="Varghese N."/>
            <person name="Submissions S."/>
        </authorList>
    </citation>
    <scope>NUCLEOTIDE SEQUENCE [LARGE SCALE GENOMIC DNA]</scope>
    <source>
        <strain evidence="1 2">DSM 26989</strain>
    </source>
</reference>
<dbReference type="Gene3D" id="3.10.50.40">
    <property type="match status" value="1"/>
</dbReference>
<gene>
    <name evidence="1" type="ORF">SAMN06265364_1359</name>
</gene>
<dbReference type="GeneID" id="94029146"/>
<dbReference type="EMBL" id="FZNZ01000035">
    <property type="protein sequence ID" value="SNS06840.1"/>
    <property type="molecule type" value="Genomic_DNA"/>
</dbReference>
<evidence type="ECO:0000313" key="2">
    <source>
        <dbReference type="Proteomes" id="UP000198427"/>
    </source>
</evidence>
<dbReference type="OrthoDB" id="14196at2"/>
<comment type="caution">
    <text evidence="1">The sequence shown here is derived from an EMBL/GenBank/DDBJ whole genome shotgun (WGS) entry which is preliminary data.</text>
</comment>
<dbReference type="PROSITE" id="PS50198">
    <property type="entry name" value="PPIC_PPIASE_2"/>
    <property type="match status" value="1"/>
</dbReference>
<name>A0A2K9HHB4_9BACT</name>
<dbReference type="SUPFAM" id="SSF54534">
    <property type="entry name" value="FKBP-like"/>
    <property type="match status" value="1"/>
</dbReference>
<dbReference type="Pfam" id="PF00639">
    <property type="entry name" value="Rotamase"/>
    <property type="match status" value="1"/>
</dbReference>
<keyword evidence="2" id="KW-1185">Reference proteome</keyword>
<organism evidence="1 2">
    <name type="scientific">Prevotella jejuni</name>
    <dbReference type="NCBI Taxonomy" id="1177574"/>
    <lineage>
        <taxon>Bacteria</taxon>
        <taxon>Pseudomonadati</taxon>
        <taxon>Bacteroidota</taxon>
        <taxon>Bacteroidia</taxon>
        <taxon>Bacteroidales</taxon>
        <taxon>Prevotellaceae</taxon>
        <taxon>Prevotella</taxon>
    </lineage>
</organism>
<dbReference type="RefSeq" id="WP_089367005.1">
    <property type="nucleotide sequence ID" value="NZ_CP023863.1"/>
</dbReference>
<dbReference type="InterPro" id="IPR050245">
    <property type="entry name" value="PrsA_foldase"/>
</dbReference>
<dbReference type="Proteomes" id="UP000198427">
    <property type="component" value="Unassembled WGS sequence"/>
</dbReference>
<sequence length="474" mass="54080">MKFKAILSVVLLSTTMAYGQTDPTIMTINGKPVSRSEFEYSYNKNNADGVIDKKSVDEYVNLFINYKLKVQAALDAHLDTLSSFKKEFLSYRDQQVRPTFITDADVEAEGHKLYREAKQQVEANGGMWHCAHILIGMLQSADKEEAETVKQLADSIYTAIRGGADFAELAKKYSTDVNSAKNGGELLHLQKGQTVPEFEKVLFALKPGEISAPVLSPFGYHIIKMIGREEFPSYETLHPDIMRYIEMQGLRDQIIEQKLDSLVESEGKGATQEEILAKKLSSLEKEDVNLKNLIREYYDGLLMIEMSNRTVWDKAAKDEKALEAYFLKHKKQYKWTEPRFKGIAYHVKKKEDVEAVKACVKDVSFNQWAEKLRDKFNADNTIRIRVEKGIFRKGDNALVDRDVFGEKTTVKPVAGYPIDAVYGKKIKAPESMDDVRDLVVSNYQEELEKAWVESLRKRYKVVVDKNVLSTVNKH</sequence>
<dbReference type="KEGG" id="pje:CRM71_06970"/>
<dbReference type="PANTHER" id="PTHR47245">
    <property type="entry name" value="PEPTIDYLPROLYL ISOMERASE"/>
    <property type="match status" value="1"/>
</dbReference>
<dbReference type="AlphaFoldDB" id="A0A2K9HHB4"/>
<keyword evidence="1" id="KW-0413">Isomerase</keyword>
<protein>
    <submittedName>
        <fullName evidence="1">Peptidyl-prolyl cis-trans isomerase SurA</fullName>
    </submittedName>
</protein>
<proteinExistence type="predicted"/>